<feature type="non-terminal residue" evidence="8">
    <location>
        <position position="611"/>
    </location>
</feature>
<evidence type="ECO:0000256" key="5">
    <source>
        <dbReference type="PROSITE-ProRule" id="PRU01355"/>
    </source>
</evidence>
<evidence type="ECO:0000313" key="7">
    <source>
        <dbReference type="Proteomes" id="UP000695022"/>
    </source>
</evidence>
<dbReference type="InterPro" id="IPR001548">
    <property type="entry name" value="Peptidase_M2"/>
</dbReference>
<proteinExistence type="inferred from homology"/>
<dbReference type="Proteomes" id="UP000695022">
    <property type="component" value="Unplaced"/>
</dbReference>
<reference evidence="8" key="1">
    <citation type="submission" date="2025-08" db="UniProtKB">
        <authorList>
            <consortium name="RefSeq"/>
        </authorList>
    </citation>
    <scope>IDENTIFICATION</scope>
</reference>
<evidence type="ECO:0000313" key="8">
    <source>
        <dbReference type="RefSeq" id="XP_014676342.1"/>
    </source>
</evidence>
<feature type="disulfide bond" evidence="5">
    <location>
        <begin position="202"/>
        <end position="220"/>
    </location>
</feature>
<organism evidence="7 8">
    <name type="scientific">Priapulus caudatus</name>
    <name type="common">Priapulid worm</name>
    <dbReference type="NCBI Taxonomy" id="37621"/>
    <lineage>
        <taxon>Eukaryota</taxon>
        <taxon>Metazoa</taxon>
        <taxon>Ecdysozoa</taxon>
        <taxon>Scalidophora</taxon>
        <taxon>Priapulida</taxon>
        <taxon>Priapulimorpha</taxon>
        <taxon>Priapulimorphida</taxon>
        <taxon>Priapulidae</taxon>
        <taxon>Priapulus</taxon>
    </lineage>
</organism>
<evidence type="ECO:0000256" key="4">
    <source>
        <dbReference type="ARBA" id="ARBA00023180"/>
    </source>
</evidence>
<keyword evidence="6" id="KW-0482">Metalloprotease</keyword>
<comment type="similarity">
    <text evidence="1 5 6">Belongs to the peptidase M2 family.</text>
</comment>
<keyword evidence="6" id="KW-0479">Metal-binding</keyword>
<evidence type="ECO:0000256" key="1">
    <source>
        <dbReference type="ARBA" id="ARBA00008139"/>
    </source>
</evidence>
<dbReference type="GeneID" id="106816273"/>
<dbReference type="PROSITE" id="PS52011">
    <property type="entry name" value="PEPTIDASE_M2"/>
    <property type="match status" value="3"/>
</dbReference>
<keyword evidence="6" id="KW-0645">Protease</keyword>
<keyword evidence="2" id="KW-0732">Signal</keyword>
<dbReference type="CDD" id="cd06461">
    <property type="entry name" value="M2_ACE"/>
    <property type="match status" value="1"/>
</dbReference>
<dbReference type="RefSeq" id="XP_014676342.1">
    <property type="nucleotide sequence ID" value="XM_014820856.1"/>
</dbReference>
<keyword evidence="7" id="KW-1185">Reference proteome</keyword>
<keyword evidence="4 6" id="KW-0325">Glycoprotein</keyword>
<keyword evidence="6" id="KW-0121">Carboxypeptidase</keyword>
<sequence>MASDAQTALKLAALHITDVLAKSRNYNELLHYWQAWHDNVGPPMRNDYIDFVALSNKASVENGFSDTGDYWRSAYESDTFREDIAALMEQVKPMYDQLHAYVRHKLGLWYGTDKVAIKGPIPAHLLGDMWSQSWENIYDMLEPYPGAQAVDVTDAMVEQNYDAQRIFEVSESFFTSLGMSPMPQEFWNMSMIVKPEDRDVVCYASAWDFYDGKDFRIKQCTDITMSWLSTTHHEMGHVEYFLEYKDQPVKFRDGANPGFHEAIGDTISLSVLTPAHLQKIGLLDDVVENHGKRTSEAYFVSYIVQFQFHKALCDAAVHEGALDKCDIYENTDAGDKLMAALQLGSSKPWPEAMTMLTGQDKMDASALIEYFKPLTDWLKLYNSENDVPVGWWCDDDGEAQSWLDNYNVEAEVVRYSAVVASWNYNTNITDENAQAEIVAALESAEFDKRKSKELDSFNGLKITDEQINREIKKIKDIGISALPDAEVEEWNTIVSDMTTIYSTGKVCKYGKTCTDGSNDNMLPLDPDITRIMATSRDYDELLHYWRGWHDTVGSPMKQEYIEYVKLSNKAAIMNSKLKPLYEKLHAFTRFKLSKQYIGEVNLEGPIAAHLL</sequence>
<protein>
    <recommendedName>
        <fullName evidence="6">Angiotensin-converting enzyme</fullName>
        <ecNumber evidence="6">3.4.-.-</ecNumber>
    </recommendedName>
</protein>
<keyword evidence="6" id="KW-0862">Zinc</keyword>
<dbReference type="Gene3D" id="1.10.1370.30">
    <property type="match status" value="1"/>
</dbReference>
<evidence type="ECO:0000256" key="3">
    <source>
        <dbReference type="ARBA" id="ARBA00023157"/>
    </source>
</evidence>
<accession>A0ABM1EVX1</accession>
<comment type="caution">
    <text evidence="5">Lacks conserved residue(s) required for the propagation of feature annotation.</text>
</comment>
<dbReference type="PANTHER" id="PTHR10514">
    <property type="entry name" value="ANGIOTENSIN-CONVERTING ENZYME"/>
    <property type="match status" value="1"/>
</dbReference>
<keyword evidence="6" id="KW-0378">Hydrolase</keyword>
<keyword evidence="3 5" id="KW-1015">Disulfide bond</keyword>
<evidence type="ECO:0000256" key="2">
    <source>
        <dbReference type="ARBA" id="ARBA00022729"/>
    </source>
</evidence>
<dbReference type="EC" id="3.4.-.-" evidence="6"/>
<gene>
    <name evidence="8" type="primary">LOC106816273</name>
</gene>
<name>A0ABM1EVX1_PRICU</name>
<dbReference type="PANTHER" id="PTHR10514:SF27">
    <property type="entry name" value="ANGIOTENSIN-CONVERTING ENZYME"/>
    <property type="match status" value="1"/>
</dbReference>
<dbReference type="Pfam" id="PF01401">
    <property type="entry name" value="Peptidase_M2"/>
    <property type="match status" value="4"/>
</dbReference>
<dbReference type="PRINTS" id="PR00791">
    <property type="entry name" value="PEPDIPTASEA"/>
</dbReference>
<dbReference type="SUPFAM" id="SSF55486">
    <property type="entry name" value="Metalloproteases ('zincins'), catalytic domain"/>
    <property type="match status" value="2"/>
</dbReference>
<evidence type="ECO:0000256" key="6">
    <source>
        <dbReference type="RuleBase" id="RU361144"/>
    </source>
</evidence>